<protein>
    <submittedName>
        <fullName evidence="2">Uncharacterized protein</fullName>
    </submittedName>
</protein>
<feature type="transmembrane region" description="Helical" evidence="1">
    <location>
        <begin position="106"/>
        <end position="124"/>
    </location>
</feature>
<keyword evidence="1" id="KW-0812">Transmembrane</keyword>
<dbReference type="EMBL" id="BKCJ010500735">
    <property type="protein sequence ID" value="GFA85311.1"/>
    <property type="molecule type" value="Genomic_DNA"/>
</dbReference>
<gene>
    <name evidence="2" type="ORF">Tci_657283</name>
</gene>
<accession>A0A699KD59</accession>
<proteinExistence type="predicted"/>
<dbReference type="AlphaFoldDB" id="A0A699KD59"/>
<comment type="caution">
    <text evidence="2">The sequence shown here is derived from an EMBL/GenBank/DDBJ whole genome shotgun (WGS) entry which is preliminary data.</text>
</comment>
<evidence type="ECO:0000313" key="2">
    <source>
        <dbReference type="EMBL" id="GFA85311.1"/>
    </source>
</evidence>
<name>A0A699KD59_TANCI</name>
<evidence type="ECO:0000256" key="1">
    <source>
        <dbReference type="SAM" id="Phobius"/>
    </source>
</evidence>
<organism evidence="2">
    <name type="scientific">Tanacetum cinerariifolium</name>
    <name type="common">Dalmatian daisy</name>
    <name type="synonym">Chrysanthemum cinerariifolium</name>
    <dbReference type="NCBI Taxonomy" id="118510"/>
    <lineage>
        <taxon>Eukaryota</taxon>
        <taxon>Viridiplantae</taxon>
        <taxon>Streptophyta</taxon>
        <taxon>Embryophyta</taxon>
        <taxon>Tracheophyta</taxon>
        <taxon>Spermatophyta</taxon>
        <taxon>Magnoliopsida</taxon>
        <taxon>eudicotyledons</taxon>
        <taxon>Gunneridae</taxon>
        <taxon>Pentapetalae</taxon>
        <taxon>asterids</taxon>
        <taxon>campanulids</taxon>
        <taxon>Asterales</taxon>
        <taxon>Asteraceae</taxon>
        <taxon>Asteroideae</taxon>
        <taxon>Anthemideae</taxon>
        <taxon>Anthemidinae</taxon>
        <taxon>Tanacetum</taxon>
    </lineage>
</organism>
<feature type="transmembrane region" description="Helical" evidence="1">
    <location>
        <begin position="136"/>
        <end position="160"/>
    </location>
</feature>
<reference evidence="2" key="1">
    <citation type="journal article" date="2019" name="Sci. Rep.">
        <title>Draft genome of Tanacetum cinerariifolium, the natural source of mosquito coil.</title>
        <authorList>
            <person name="Yamashiro T."/>
            <person name="Shiraishi A."/>
            <person name="Satake H."/>
            <person name="Nakayama K."/>
        </authorList>
    </citation>
    <scope>NUCLEOTIDE SEQUENCE</scope>
</reference>
<keyword evidence="1" id="KW-0472">Membrane</keyword>
<sequence length="193" mass="20927">MKHTQHHPSSPLATGYNLRPLPATAAAAGKLFRPKPKILSFTRSTRSTTPLATTHRQHLLNHHHSPHDTITTPYTITTSISTPPVTIPTNHPLHHATHQSQPPPKGALVLFYQLGCVLVLIYSTKGASGSTSQAQGVRFFAAKGAVGLVVVAPAGCVGFLYQQREYLVYEPAVGAFGFVGIRMRLVFFCIEID</sequence>
<keyword evidence="1" id="KW-1133">Transmembrane helix</keyword>
<feature type="transmembrane region" description="Helical" evidence="1">
    <location>
        <begin position="172"/>
        <end position="190"/>
    </location>
</feature>